<comment type="caution">
    <text evidence="2">The sequence shown here is derived from an EMBL/GenBank/DDBJ whole genome shotgun (WGS) entry which is preliminary data.</text>
</comment>
<organism evidence="2 3">
    <name type="scientific">Fusarium napiforme</name>
    <dbReference type="NCBI Taxonomy" id="42672"/>
    <lineage>
        <taxon>Eukaryota</taxon>
        <taxon>Fungi</taxon>
        <taxon>Dikarya</taxon>
        <taxon>Ascomycota</taxon>
        <taxon>Pezizomycotina</taxon>
        <taxon>Sordariomycetes</taxon>
        <taxon>Hypocreomycetidae</taxon>
        <taxon>Hypocreales</taxon>
        <taxon>Nectriaceae</taxon>
        <taxon>Fusarium</taxon>
        <taxon>Fusarium fujikuroi species complex</taxon>
    </lineage>
</organism>
<dbReference type="AlphaFoldDB" id="A0A8H5ND61"/>
<keyword evidence="3" id="KW-1185">Reference proteome</keyword>
<feature type="compositionally biased region" description="Basic and acidic residues" evidence="1">
    <location>
        <begin position="307"/>
        <end position="317"/>
    </location>
</feature>
<evidence type="ECO:0000256" key="1">
    <source>
        <dbReference type="SAM" id="MobiDB-lite"/>
    </source>
</evidence>
<protein>
    <submittedName>
        <fullName evidence="2">Uncharacterized protein</fullName>
    </submittedName>
</protein>
<dbReference type="Proteomes" id="UP000574317">
    <property type="component" value="Unassembled WGS sequence"/>
</dbReference>
<feature type="compositionally biased region" description="Low complexity" evidence="1">
    <location>
        <begin position="318"/>
        <end position="354"/>
    </location>
</feature>
<feature type="compositionally biased region" description="Polar residues" evidence="1">
    <location>
        <begin position="287"/>
        <end position="298"/>
    </location>
</feature>
<reference evidence="2 3" key="1">
    <citation type="submission" date="2020-05" db="EMBL/GenBank/DDBJ databases">
        <title>Identification and distribution of gene clusters putatively required for synthesis of sphingolipid metabolism inhibitors in phylogenetically diverse species of the filamentous fungus Fusarium.</title>
        <authorList>
            <person name="Kim H.-S."/>
            <person name="Busman M."/>
            <person name="Brown D.W."/>
            <person name="Divon H."/>
            <person name="Uhlig S."/>
            <person name="Proctor R.H."/>
        </authorList>
    </citation>
    <scope>NUCLEOTIDE SEQUENCE [LARGE SCALE GENOMIC DNA]</scope>
    <source>
        <strain evidence="2 3">NRRL 25196</strain>
    </source>
</reference>
<evidence type="ECO:0000313" key="2">
    <source>
        <dbReference type="EMBL" id="KAF5561712.1"/>
    </source>
</evidence>
<name>A0A8H5ND61_9HYPO</name>
<evidence type="ECO:0000313" key="3">
    <source>
        <dbReference type="Proteomes" id="UP000574317"/>
    </source>
</evidence>
<feature type="region of interest" description="Disordered" evidence="1">
    <location>
        <begin position="229"/>
        <end position="362"/>
    </location>
</feature>
<dbReference type="EMBL" id="JAAOAO010000128">
    <property type="protein sequence ID" value="KAF5561712.1"/>
    <property type="molecule type" value="Genomic_DNA"/>
</dbReference>
<sequence length="501" mass="54970">MEPVGALASVITIVGLIRPTAKFVKALRGIASEHGTVASEVHRMATRIQTSATSIDIALEDLKSHSSTLRRISMTPSKILQHMIDNKSIQTIVSGTQSISNQMRDKAQELKQLKKQPNLYKKLKWCIWDKMEVESLFPEMQLVAVCLSLVCPIIRLEINQFMLEKSPGEVAQCLRQEVAYLRGQLKMVEKQCRALMQEQHSSINSEFEAEFYATAKPLLRLAKSVRRNGMVPETRRQSPSRRASASQEIPLSIHREIPPALDGEGTREIPRRTRRKTSLQSAKDRNFNSAPLSQTPRPSSVVAPSKPESHSVPREAPSEISVHSSNSGNSSGQHSASPTPSSQSPDTPLTPQSPGSLEVPKPLRIDTSARESESRGGTIQAIQGYIINPRGHGKAIPRTTAKTNNRVFLNYISVKTANQFGLAIQGLDPDEPNPAHDDRHEVVMNGPVIGKVTGVGWRKAGCAKAIPVEFLVKDCYHGSTQVNVVFGMIFADDLDAAGRGP</sequence>
<proteinExistence type="predicted"/>
<gene>
    <name evidence="2" type="ORF">FNAPI_3541</name>
</gene>
<accession>A0A8H5ND61</accession>